<dbReference type="EMBL" id="JAIUEN010000137">
    <property type="protein sequence ID" value="MCE3363251.1"/>
    <property type="molecule type" value="Genomic_DNA"/>
</dbReference>
<organism evidence="1 2">
    <name type="scientific">Staphylococcus aureus</name>
    <dbReference type="NCBI Taxonomy" id="1280"/>
    <lineage>
        <taxon>Bacteria</taxon>
        <taxon>Bacillati</taxon>
        <taxon>Bacillota</taxon>
        <taxon>Bacilli</taxon>
        <taxon>Bacillales</taxon>
        <taxon>Staphylococcaceae</taxon>
        <taxon>Staphylococcus</taxon>
    </lineage>
</organism>
<name>A0AAW4YAV6_STAAU</name>
<dbReference type="RefSeq" id="WP_224759327.1">
    <property type="nucleotide sequence ID" value="NZ_CP060491.1"/>
</dbReference>
<gene>
    <name evidence="1" type="ORF">LB359_13095</name>
</gene>
<protein>
    <recommendedName>
        <fullName evidence="3">DUF4365 domain-containing protein</fullName>
    </recommendedName>
</protein>
<evidence type="ECO:0000313" key="2">
    <source>
        <dbReference type="Proteomes" id="UP001200271"/>
    </source>
</evidence>
<reference evidence="1" key="1">
    <citation type="journal article" date="2021" name="Front Med (Lausanne)">
        <title>The Prevalence and Determinants of Fusidic Acid Resistance Among Methicillin-Resistant Staphylococcus aureus Clinical Isolates in China.</title>
        <authorList>
            <person name="Zhao H."/>
            <person name="Wang X."/>
            <person name="Wang B."/>
            <person name="Xu Y."/>
            <person name="Rao L."/>
            <person name="Wan B."/>
            <person name="Guo Y."/>
            <person name="Wu X."/>
            <person name="Yu J."/>
            <person name="Chen L."/>
            <person name="Li M."/>
            <person name="Yu F."/>
        </authorList>
    </citation>
    <scope>NUCLEOTIDE SEQUENCE</scope>
    <source>
        <strain evidence="1">NC-4</strain>
    </source>
</reference>
<accession>A0AAW4YAV6</accession>
<proteinExistence type="predicted"/>
<dbReference type="AlphaFoldDB" id="A0AAW4YAV6"/>
<evidence type="ECO:0000313" key="1">
    <source>
        <dbReference type="EMBL" id="MCE3363251.1"/>
    </source>
</evidence>
<dbReference type="Proteomes" id="UP001200271">
    <property type="component" value="Unassembled WGS sequence"/>
</dbReference>
<comment type="caution">
    <text evidence="1">The sequence shown here is derived from an EMBL/GenBank/DDBJ whole genome shotgun (WGS) entry which is preliminary data.</text>
</comment>
<evidence type="ECO:0008006" key="3">
    <source>
        <dbReference type="Google" id="ProtNLM"/>
    </source>
</evidence>
<reference evidence="1" key="2">
    <citation type="submission" date="2023-08" db="EMBL/GenBank/DDBJ databases">
        <authorList>
            <person name="Zhao H."/>
            <person name="Wang X."/>
        </authorList>
    </citation>
    <scope>NUCLEOTIDE SEQUENCE</scope>
    <source>
        <strain evidence="1">NC-4</strain>
    </source>
</reference>
<sequence length="567" mass="66083">MATNTLKINPDINSNDTKMSFDGELEVYDSENLSKKNFVGKIQVQVKGKEVAKRGGKVIHRSNVKMNDLKAYQREGGVYYFVVYLIVENKKVVEKQVYGKQLHQLDLQFLLQKKQKSVTIKMYEIENEKILYNNCVKYINEKRLQNQVGQVKVKNIEKALSYIATPENIVMDHRGLPLNDFYGYIKINSSELDVTIPDGVLSMEKVKRVNKKQIIKEGKLLFEGMVGIETSKESISITIDDIFKIQTFESDNKSTYTMLPFKKLNIAEQSFNVINELSKGGEFFLDQIQLVIQPFEINIIEIKETINKLNIKLSEYSNLLSFDVSLKSTEFDKQMNEIKGLLELLEYKNFKDFKMHNNGYYKMKFCGKFILLFKDNTSLYNVYSNDFVDRFEAVTKERVVQMPIVYTLTRDMIVDVLNFDINVIKECIESDKIAIQSDIKWEKLNNFALELIAAYDETQRTDLLELAEYVLNNLLNFDNDKIFMNLINKAQIIKRRRNDVDEKLLIKLFKLRDKLIDIDKEIATLYINVVSGSKQEAKIRYETLNAADLEIFNAYPIFNLYKKLIES</sequence>